<dbReference type="EMBL" id="LK391708">
    <property type="protein sequence ID" value="CDR95437.1"/>
    <property type="molecule type" value="Genomic_DNA"/>
</dbReference>
<gene>
    <name evidence="2" type="ORF">BBBOND_0205950</name>
</gene>
<dbReference type="Proteomes" id="UP000033188">
    <property type="component" value="Chromosome 2"/>
</dbReference>
<accession>A0A061D5Z3</accession>
<dbReference type="GeneID" id="24563978"/>
<protein>
    <submittedName>
        <fullName evidence="2">Uncharacterized protein</fullName>
    </submittedName>
</protein>
<dbReference type="AlphaFoldDB" id="A0A061D5Z3"/>
<dbReference type="RefSeq" id="XP_012767623.1">
    <property type="nucleotide sequence ID" value="XM_012912169.1"/>
</dbReference>
<dbReference type="OrthoDB" id="367016at2759"/>
<reference evidence="3" key="1">
    <citation type="submission" date="2014-06" db="EMBL/GenBank/DDBJ databases">
        <authorList>
            <person name="Aslett M."/>
            <person name="De Silva N."/>
        </authorList>
    </citation>
    <scope>NUCLEOTIDE SEQUENCE [LARGE SCALE GENOMIC DNA]</scope>
    <source>
        <strain evidence="3">Bond</strain>
    </source>
</reference>
<dbReference type="VEuPathDB" id="PiroplasmaDB:BBBOND_0205950"/>
<proteinExistence type="predicted"/>
<evidence type="ECO:0000256" key="1">
    <source>
        <dbReference type="SAM" id="MobiDB-lite"/>
    </source>
</evidence>
<evidence type="ECO:0000313" key="3">
    <source>
        <dbReference type="Proteomes" id="UP000033188"/>
    </source>
</evidence>
<keyword evidence="3" id="KW-1185">Reference proteome</keyword>
<name>A0A061D5Z3_BABBI</name>
<dbReference type="KEGG" id="bbig:BBBOND_0205950"/>
<evidence type="ECO:0000313" key="2">
    <source>
        <dbReference type="EMBL" id="CDR95437.1"/>
    </source>
</evidence>
<organism evidence="2 3">
    <name type="scientific">Babesia bigemina</name>
    <dbReference type="NCBI Taxonomy" id="5866"/>
    <lineage>
        <taxon>Eukaryota</taxon>
        <taxon>Sar</taxon>
        <taxon>Alveolata</taxon>
        <taxon>Apicomplexa</taxon>
        <taxon>Aconoidasida</taxon>
        <taxon>Piroplasmida</taxon>
        <taxon>Babesiidae</taxon>
        <taxon>Babesia</taxon>
    </lineage>
</organism>
<sequence>MILLSQILNVSELSKDLGPNPKITKTGVTHDTLMDKIRAELAGLKVIIDTEFLIFYDSSAQDQMPRYKGVNRYYFVKSLLKSMAKKYECVAGFLATATNETPEKVKEKIIECKFAVADNIRVDANINLNWLRMLSKAFYDKDGAIFRVLKLFDEYEAAASNQPLTDDSHPLSKFIVEDQYDNRGDPLSNMDKNNADMEIKIPDTVSVVSPSMEENVCDTVSREDNGAVSMQTNQEMDHHSPMPNSREASGSPALPVQEVGHTEVPPAPTPSQPSSTSLRTGGAEGSSQKASSAYDSFVTLLLAVSAVFAL</sequence>
<feature type="region of interest" description="Disordered" evidence="1">
    <location>
        <begin position="233"/>
        <end position="291"/>
    </location>
</feature>